<evidence type="ECO:0000256" key="1">
    <source>
        <dbReference type="SAM" id="MobiDB-lite"/>
    </source>
</evidence>
<accession>A0ABP4YF31</accession>
<keyword evidence="3" id="KW-0413">Isomerase</keyword>
<dbReference type="NCBIfam" id="TIGR03083">
    <property type="entry name" value="maleylpyruvate isomerase family mycothiol-dependent enzyme"/>
    <property type="match status" value="1"/>
</dbReference>
<keyword evidence="4" id="KW-1185">Reference proteome</keyword>
<feature type="domain" description="Mycothiol-dependent maleylpyruvate isomerase metal-binding" evidence="2">
    <location>
        <begin position="24"/>
        <end position="151"/>
    </location>
</feature>
<comment type="caution">
    <text evidence="3">The sequence shown here is derived from an EMBL/GenBank/DDBJ whole genome shotgun (WGS) entry which is preliminary data.</text>
</comment>
<protein>
    <submittedName>
        <fullName evidence="3">Maleylpyruvate isomerase family mycothiol-dependent enzyme</fullName>
    </submittedName>
</protein>
<proteinExistence type="predicted"/>
<dbReference type="InterPro" id="IPR017517">
    <property type="entry name" value="Maleyloyr_isom"/>
</dbReference>
<dbReference type="PANTHER" id="PTHR40758:SF1">
    <property type="entry name" value="CONSERVED PROTEIN"/>
    <property type="match status" value="1"/>
</dbReference>
<name>A0ABP4YF31_9ACTN</name>
<dbReference type="InterPro" id="IPR024344">
    <property type="entry name" value="MDMPI_metal-binding"/>
</dbReference>
<dbReference type="GO" id="GO:0016853">
    <property type="term" value="F:isomerase activity"/>
    <property type="evidence" value="ECO:0007669"/>
    <property type="project" value="UniProtKB-KW"/>
</dbReference>
<organism evidence="3 4">
    <name type="scientific">Luedemannella flava</name>
    <dbReference type="NCBI Taxonomy" id="349316"/>
    <lineage>
        <taxon>Bacteria</taxon>
        <taxon>Bacillati</taxon>
        <taxon>Actinomycetota</taxon>
        <taxon>Actinomycetes</taxon>
        <taxon>Micromonosporales</taxon>
        <taxon>Micromonosporaceae</taxon>
        <taxon>Luedemannella</taxon>
    </lineage>
</organism>
<reference evidence="4" key="1">
    <citation type="journal article" date="2019" name="Int. J. Syst. Evol. Microbiol.">
        <title>The Global Catalogue of Microorganisms (GCM) 10K type strain sequencing project: providing services to taxonomists for standard genome sequencing and annotation.</title>
        <authorList>
            <consortium name="The Broad Institute Genomics Platform"/>
            <consortium name="The Broad Institute Genome Sequencing Center for Infectious Disease"/>
            <person name="Wu L."/>
            <person name="Ma J."/>
        </authorList>
    </citation>
    <scope>NUCLEOTIDE SEQUENCE [LARGE SCALE GENOMIC DNA]</scope>
    <source>
        <strain evidence="4">JCM 13250</strain>
    </source>
</reference>
<dbReference type="Pfam" id="PF11716">
    <property type="entry name" value="MDMPI_N"/>
    <property type="match status" value="1"/>
</dbReference>
<dbReference type="InterPro" id="IPR034660">
    <property type="entry name" value="DinB/YfiT-like"/>
</dbReference>
<sequence>MVGAPRTGRGAMSRTQLTKDAWLAALRSDATALRAAAGNEGVLGNQVPSCPGWTMGELIRHVGSIYQWVSATAGRGTTDKPHPREIGPEVPEADDPTVLGWFDEQLGLILAFLDNLDPDLPAWNWAPQARKAGFWHRRMAHETAIHRWDAQLSVGLTEPIETKLAGDTIAEVLDTWLPAGRRRETPDVHGLVHLVAADLGQEWYVRLRGAGIALLDTNTLLDDDSHPARAAASGNASDVALALWGRLNWDVLDTAGDDTLLTTLHVA</sequence>
<dbReference type="SUPFAM" id="SSF109854">
    <property type="entry name" value="DinB/YfiT-like putative metalloenzymes"/>
    <property type="match status" value="1"/>
</dbReference>
<evidence type="ECO:0000259" key="2">
    <source>
        <dbReference type="Pfam" id="PF11716"/>
    </source>
</evidence>
<dbReference type="EMBL" id="BAAALT010000111">
    <property type="protein sequence ID" value="GAA1811789.1"/>
    <property type="molecule type" value="Genomic_DNA"/>
</dbReference>
<dbReference type="PANTHER" id="PTHR40758">
    <property type="entry name" value="CONSERVED PROTEIN"/>
    <property type="match status" value="1"/>
</dbReference>
<evidence type="ECO:0000313" key="4">
    <source>
        <dbReference type="Proteomes" id="UP001500218"/>
    </source>
</evidence>
<feature type="region of interest" description="Disordered" evidence="1">
    <location>
        <begin position="74"/>
        <end position="93"/>
    </location>
</feature>
<evidence type="ECO:0000313" key="3">
    <source>
        <dbReference type="EMBL" id="GAA1811789.1"/>
    </source>
</evidence>
<feature type="compositionally biased region" description="Basic and acidic residues" evidence="1">
    <location>
        <begin position="77"/>
        <end position="87"/>
    </location>
</feature>
<dbReference type="Proteomes" id="UP001500218">
    <property type="component" value="Unassembled WGS sequence"/>
</dbReference>
<gene>
    <name evidence="3" type="ORF">GCM10009682_36450</name>
</gene>